<gene>
    <name evidence="7" type="ORF">H7B67_18910</name>
</gene>
<evidence type="ECO:0000313" key="8">
    <source>
        <dbReference type="Proteomes" id="UP000535838"/>
    </source>
</evidence>
<reference evidence="7 8" key="1">
    <citation type="submission" date="2020-08" db="EMBL/GenBank/DDBJ databases">
        <title>Cohnella phylogeny.</title>
        <authorList>
            <person name="Dunlap C."/>
        </authorList>
    </citation>
    <scope>NUCLEOTIDE SEQUENCE [LARGE SCALE GENOMIC DNA]</scope>
    <source>
        <strain evidence="7 8">DSM 25241</strain>
    </source>
</reference>
<dbReference type="InterPro" id="IPR050397">
    <property type="entry name" value="Env_Response_Regulators"/>
</dbReference>
<dbReference type="GO" id="GO:0003700">
    <property type="term" value="F:DNA-binding transcription factor activity"/>
    <property type="evidence" value="ECO:0007669"/>
    <property type="project" value="TreeGrafter"/>
</dbReference>
<dbReference type="InterPro" id="IPR014710">
    <property type="entry name" value="RmlC-like_jellyroll"/>
</dbReference>
<dbReference type="SMART" id="SM00419">
    <property type="entry name" value="HTH_CRP"/>
    <property type="match status" value="1"/>
</dbReference>
<keyword evidence="4" id="KW-0804">Transcription</keyword>
<dbReference type="SMART" id="SM00100">
    <property type="entry name" value="cNMP"/>
    <property type="match status" value="1"/>
</dbReference>
<dbReference type="SUPFAM" id="SSF51206">
    <property type="entry name" value="cAMP-binding domain-like"/>
    <property type="match status" value="1"/>
</dbReference>
<dbReference type="InterPro" id="IPR018488">
    <property type="entry name" value="cNMP-bd_CS"/>
</dbReference>
<dbReference type="Pfam" id="PF00027">
    <property type="entry name" value="cNMP_binding"/>
    <property type="match status" value="1"/>
</dbReference>
<dbReference type="PRINTS" id="PR00034">
    <property type="entry name" value="HTHCRP"/>
</dbReference>
<dbReference type="InterPro" id="IPR036388">
    <property type="entry name" value="WH-like_DNA-bd_sf"/>
</dbReference>
<dbReference type="Gene3D" id="2.60.120.10">
    <property type="entry name" value="Jelly Rolls"/>
    <property type="match status" value="1"/>
</dbReference>
<feature type="domain" description="Cyclic nucleotide-binding" evidence="5">
    <location>
        <begin position="14"/>
        <end position="116"/>
    </location>
</feature>
<feature type="domain" description="HTH crp-type" evidence="6">
    <location>
        <begin position="148"/>
        <end position="222"/>
    </location>
</feature>
<evidence type="ECO:0000256" key="4">
    <source>
        <dbReference type="ARBA" id="ARBA00023163"/>
    </source>
</evidence>
<dbReference type="AlphaFoldDB" id="A0A841T1C5"/>
<evidence type="ECO:0000313" key="7">
    <source>
        <dbReference type="EMBL" id="MBB6636198.1"/>
    </source>
</evidence>
<dbReference type="EMBL" id="JACJVQ010000017">
    <property type="protein sequence ID" value="MBB6636198.1"/>
    <property type="molecule type" value="Genomic_DNA"/>
</dbReference>
<accession>A0A841T1C5</accession>
<dbReference type="PROSITE" id="PS50042">
    <property type="entry name" value="CNMP_BINDING_3"/>
    <property type="match status" value="1"/>
</dbReference>
<dbReference type="Gene3D" id="1.10.10.10">
    <property type="entry name" value="Winged helix-like DNA-binding domain superfamily/Winged helix DNA-binding domain"/>
    <property type="match status" value="1"/>
</dbReference>
<evidence type="ECO:0000259" key="5">
    <source>
        <dbReference type="PROSITE" id="PS50042"/>
    </source>
</evidence>
<dbReference type="InterPro" id="IPR012318">
    <property type="entry name" value="HTH_CRP"/>
</dbReference>
<comment type="caution">
    <text evidence="7">The sequence shown here is derived from an EMBL/GenBank/DDBJ whole genome shotgun (WGS) entry which is preliminary data.</text>
</comment>
<dbReference type="RefSeq" id="WP_185121421.1">
    <property type="nucleotide sequence ID" value="NZ_JACJVQ010000017.1"/>
</dbReference>
<dbReference type="SUPFAM" id="SSF46785">
    <property type="entry name" value="Winged helix' DNA-binding domain"/>
    <property type="match status" value="1"/>
</dbReference>
<dbReference type="CDD" id="cd00038">
    <property type="entry name" value="CAP_ED"/>
    <property type="match status" value="1"/>
</dbReference>
<dbReference type="Pfam" id="PF13545">
    <property type="entry name" value="HTH_Crp_2"/>
    <property type="match status" value="1"/>
</dbReference>
<dbReference type="GO" id="GO:0003677">
    <property type="term" value="F:DNA binding"/>
    <property type="evidence" value="ECO:0007669"/>
    <property type="project" value="UniProtKB-KW"/>
</dbReference>
<keyword evidence="3" id="KW-0010">Activator</keyword>
<dbReference type="Proteomes" id="UP000535838">
    <property type="component" value="Unassembled WGS sequence"/>
</dbReference>
<dbReference type="PANTHER" id="PTHR24567">
    <property type="entry name" value="CRP FAMILY TRANSCRIPTIONAL REGULATORY PROTEIN"/>
    <property type="match status" value="1"/>
</dbReference>
<dbReference type="PANTHER" id="PTHR24567:SF74">
    <property type="entry name" value="HTH-TYPE TRANSCRIPTIONAL REGULATOR ARCR"/>
    <property type="match status" value="1"/>
</dbReference>
<dbReference type="InterPro" id="IPR018490">
    <property type="entry name" value="cNMP-bd_dom_sf"/>
</dbReference>
<dbReference type="InterPro" id="IPR036390">
    <property type="entry name" value="WH_DNA-bd_sf"/>
</dbReference>
<keyword evidence="8" id="KW-1185">Reference proteome</keyword>
<evidence type="ECO:0000256" key="2">
    <source>
        <dbReference type="ARBA" id="ARBA00023125"/>
    </source>
</evidence>
<evidence type="ECO:0000256" key="3">
    <source>
        <dbReference type="ARBA" id="ARBA00023159"/>
    </source>
</evidence>
<keyword evidence="1" id="KW-0805">Transcription regulation</keyword>
<dbReference type="PROSITE" id="PS00889">
    <property type="entry name" value="CNMP_BINDING_2"/>
    <property type="match status" value="1"/>
</dbReference>
<protein>
    <submittedName>
        <fullName evidence="7">Crp/Fnr family transcriptional regulator</fullName>
    </submittedName>
</protein>
<dbReference type="PROSITE" id="PS51063">
    <property type="entry name" value="HTH_CRP_2"/>
    <property type="match status" value="1"/>
</dbReference>
<dbReference type="FunFam" id="1.10.10.10:FF:000019">
    <property type="entry name" value="Crp/Fnr family transcriptional regulator"/>
    <property type="match status" value="1"/>
</dbReference>
<name>A0A841T1C5_9BACL</name>
<dbReference type="GO" id="GO:0005829">
    <property type="term" value="C:cytosol"/>
    <property type="evidence" value="ECO:0007669"/>
    <property type="project" value="TreeGrafter"/>
</dbReference>
<keyword evidence="2" id="KW-0238">DNA-binding</keyword>
<proteinExistence type="predicted"/>
<dbReference type="InterPro" id="IPR000595">
    <property type="entry name" value="cNMP-bd_dom"/>
</dbReference>
<sequence length="232" mass="26098">MTVTSAKLRSTFPFFKDTPTELLDKISPNIVEKSFRKGSVIFLEGSTGEEIFFIASGTVIVSTLNNSKKVVLSILREGDYFGEMALVMPGLARSATVETLTPTKLYSLRKSAFELLYDQDRAILVHLLLSSMERLNRANQQIYDMTFLSVRARIIKRLLALYDQYSLGDSKSEGPIPMKITHQQLADMVGAVRETVSKIVQELCDDGLIAIRQKMVYIADPALLRRRLEKEA</sequence>
<organism evidence="7 8">
    <name type="scientific">Cohnella thailandensis</name>
    <dbReference type="NCBI Taxonomy" id="557557"/>
    <lineage>
        <taxon>Bacteria</taxon>
        <taxon>Bacillati</taxon>
        <taxon>Bacillota</taxon>
        <taxon>Bacilli</taxon>
        <taxon>Bacillales</taxon>
        <taxon>Paenibacillaceae</taxon>
        <taxon>Cohnella</taxon>
    </lineage>
</organism>
<evidence type="ECO:0000259" key="6">
    <source>
        <dbReference type="PROSITE" id="PS51063"/>
    </source>
</evidence>
<evidence type="ECO:0000256" key="1">
    <source>
        <dbReference type="ARBA" id="ARBA00023015"/>
    </source>
</evidence>